<proteinExistence type="predicted"/>
<accession>A0A9J5XNG9</accession>
<evidence type="ECO:0000313" key="1">
    <source>
        <dbReference type="EMBL" id="KAG5588892.1"/>
    </source>
</evidence>
<dbReference type="AlphaFoldDB" id="A0A9J5XNG9"/>
<sequence length="333" mass="35999">MPLFGLLSLFVNVTWYFNFWSNWENSRIEGLTITETPGGEAISTLNAFHFLTIHFALQEISHLSICVIQTAEISPGSLALDGLTCPAPIAKMLAGRSLSSKMGSLARFTVLAVVMIADLIAAGDQVGCVLFSNAATPLRCGQDIEVPDIMLKVDFVFVLLSMEVGQAARMLRPGPIISGFKIPGLAILGPLEENAVTTGASLSPIISRKDMSIGRYSETIISGTNDNHANTSGILYSLSFYYPRKTTTCLAHNNFAFNFRVTQSTWSAIRSFKVTVSPSNNCWFPSLTVALSFLSIVLAPTVRIHGASFDKVLSYGPLLPAEQLTRIPLCAAL</sequence>
<reference evidence="1 2" key="1">
    <citation type="submission" date="2020-09" db="EMBL/GenBank/DDBJ databases">
        <title>De no assembly of potato wild relative species, Solanum commersonii.</title>
        <authorList>
            <person name="Cho K."/>
        </authorList>
    </citation>
    <scope>NUCLEOTIDE SEQUENCE [LARGE SCALE GENOMIC DNA]</scope>
    <source>
        <strain evidence="1">LZ3.2</strain>
        <tissue evidence="1">Leaf</tissue>
    </source>
</reference>
<gene>
    <name evidence="1" type="ORF">H5410_039406</name>
</gene>
<name>A0A9J5XNG9_SOLCO</name>
<comment type="caution">
    <text evidence="1">The sequence shown here is derived from an EMBL/GenBank/DDBJ whole genome shotgun (WGS) entry which is preliminary data.</text>
</comment>
<organism evidence="1 2">
    <name type="scientific">Solanum commersonii</name>
    <name type="common">Commerson's wild potato</name>
    <name type="synonym">Commerson's nightshade</name>
    <dbReference type="NCBI Taxonomy" id="4109"/>
    <lineage>
        <taxon>Eukaryota</taxon>
        <taxon>Viridiplantae</taxon>
        <taxon>Streptophyta</taxon>
        <taxon>Embryophyta</taxon>
        <taxon>Tracheophyta</taxon>
        <taxon>Spermatophyta</taxon>
        <taxon>Magnoliopsida</taxon>
        <taxon>eudicotyledons</taxon>
        <taxon>Gunneridae</taxon>
        <taxon>Pentapetalae</taxon>
        <taxon>asterids</taxon>
        <taxon>lamiids</taxon>
        <taxon>Solanales</taxon>
        <taxon>Solanaceae</taxon>
        <taxon>Solanoideae</taxon>
        <taxon>Solaneae</taxon>
        <taxon>Solanum</taxon>
    </lineage>
</organism>
<protein>
    <submittedName>
        <fullName evidence="1">Uncharacterized protein</fullName>
    </submittedName>
</protein>
<dbReference type="Proteomes" id="UP000824120">
    <property type="component" value="Chromosome 8"/>
</dbReference>
<dbReference type="OrthoDB" id="1536506at2759"/>
<evidence type="ECO:0000313" key="2">
    <source>
        <dbReference type="Proteomes" id="UP000824120"/>
    </source>
</evidence>
<dbReference type="EMBL" id="JACXVP010000008">
    <property type="protein sequence ID" value="KAG5588892.1"/>
    <property type="molecule type" value="Genomic_DNA"/>
</dbReference>
<keyword evidence="2" id="KW-1185">Reference proteome</keyword>